<dbReference type="EMBL" id="JAIWYP010000018">
    <property type="protein sequence ID" value="KAH3693052.1"/>
    <property type="molecule type" value="Genomic_DNA"/>
</dbReference>
<gene>
    <name evidence="1" type="ORF">DPMN_193389</name>
</gene>
<accession>A0A9D3Y376</accession>
<name>A0A9D3Y376_DREPO</name>
<sequence>MFWRQIGQSVKDVLWVLRINGILARHWTSTYLFPVHVEVSVVVIVAVEQQN</sequence>
<keyword evidence="2" id="KW-1185">Reference proteome</keyword>
<evidence type="ECO:0000313" key="2">
    <source>
        <dbReference type="Proteomes" id="UP000828390"/>
    </source>
</evidence>
<evidence type="ECO:0000313" key="1">
    <source>
        <dbReference type="EMBL" id="KAH3693052.1"/>
    </source>
</evidence>
<dbReference type="Proteomes" id="UP000828390">
    <property type="component" value="Unassembled WGS sequence"/>
</dbReference>
<reference evidence="1" key="1">
    <citation type="journal article" date="2019" name="bioRxiv">
        <title>The Genome of the Zebra Mussel, Dreissena polymorpha: A Resource for Invasive Species Research.</title>
        <authorList>
            <person name="McCartney M.A."/>
            <person name="Auch B."/>
            <person name="Kono T."/>
            <person name="Mallez S."/>
            <person name="Zhang Y."/>
            <person name="Obille A."/>
            <person name="Becker A."/>
            <person name="Abrahante J.E."/>
            <person name="Garbe J."/>
            <person name="Badalamenti J.P."/>
            <person name="Herman A."/>
            <person name="Mangelson H."/>
            <person name="Liachko I."/>
            <person name="Sullivan S."/>
            <person name="Sone E.D."/>
            <person name="Koren S."/>
            <person name="Silverstein K.A.T."/>
            <person name="Beckman K.B."/>
            <person name="Gohl D.M."/>
        </authorList>
    </citation>
    <scope>NUCLEOTIDE SEQUENCE</scope>
    <source>
        <strain evidence="1">Duluth1</strain>
        <tissue evidence="1">Whole animal</tissue>
    </source>
</reference>
<dbReference type="AlphaFoldDB" id="A0A9D3Y376"/>
<reference evidence="1" key="2">
    <citation type="submission" date="2020-11" db="EMBL/GenBank/DDBJ databases">
        <authorList>
            <person name="McCartney M.A."/>
            <person name="Auch B."/>
            <person name="Kono T."/>
            <person name="Mallez S."/>
            <person name="Becker A."/>
            <person name="Gohl D.M."/>
            <person name="Silverstein K.A.T."/>
            <person name="Koren S."/>
            <person name="Bechman K.B."/>
            <person name="Herman A."/>
            <person name="Abrahante J.E."/>
            <person name="Garbe J."/>
        </authorList>
    </citation>
    <scope>NUCLEOTIDE SEQUENCE</scope>
    <source>
        <strain evidence="1">Duluth1</strain>
        <tissue evidence="1">Whole animal</tissue>
    </source>
</reference>
<protein>
    <submittedName>
        <fullName evidence="1">Uncharacterized protein</fullName>
    </submittedName>
</protein>
<proteinExistence type="predicted"/>
<organism evidence="1 2">
    <name type="scientific">Dreissena polymorpha</name>
    <name type="common">Zebra mussel</name>
    <name type="synonym">Mytilus polymorpha</name>
    <dbReference type="NCBI Taxonomy" id="45954"/>
    <lineage>
        <taxon>Eukaryota</taxon>
        <taxon>Metazoa</taxon>
        <taxon>Spiralia</taxon>
        <taxon>Lophotrochozoa</taxon>
        <taxon>Mollusca</taxon>
        <taxon>Bivalvia</taxon>
        <taxon>Autobranchia</taxon>
        <taxon>Heteroconchia</taxon>
        <taxon>Euheterodonta</taxon>
        <taxon>Imparidentia</taxon>
        <taxon>Neoheterodontei</taxon>
        <taxon>Myida</taxon>
        <taxon>Dreissenoidea</taxon>
        <taxon>Dreissenidae</taxon>
        <taxon>Dreissena</taxon>
    </lineage>
</organism>
<comment type="caution">
    <text evidence="1">The sequence shown here is derived from an EMBL/GenBank/DDBJ whole genome shotgun (WGS) entry which is preliminary data.</text>
</comment>